<keyword evidence="2" id="KW-0539">Nucleus</keyword>
<dbReference type="GO" id="GO:0003677">
    <property type="term" value="F:DNA binding"/>
    <property type="evidence" value="ECO:0007669"/>
    <property type="project" value="UniProtKB-UniRule"/>
</dbReference>
<dbReference type="Gene3D" id="1.10.30.10">
    <property type="entry name" value="High mobility group box domain"/>
    <property type="match status" value="2"/>
</dbReference>
<feature type="compositionally biased region" description="Polar residues" evidence="3">
    <location>
        <begin position="221"/>
        <end position="271"/>
    </location>
</feature>
<dbReference type="GO" id="GO:0005634">
    <property type="term" value="C:nucleus"/>
    <property type="evidence" value="ECO:0007669"/>
    <property type="project" value="UniProtKB-UniRule"/>
</dbReference>
<organism evidence="5 6">
    <name type="scientific">Cutaneotrichosporon cavernicola</name>
    <dbReference type="NCBI Taxonomy" id="279322"/>
    <lineage>
        <taxon>Eukaryota</taxon>
        <taxon>Fungi</taxon>
        <taxon>Dikarya</taxon>
        <taxon>Basidiomycota</taxon>
        <taxon>Agaricomycotina</taxon>
        <taxon>Tremellomycetes</taxon>
        <taxon>Trichosporonales</taxon>
        <taxon>Trichosporonaceae</taxon>
        <taxon>Cutaneotrichosporon</taxon>
    </lineage>
</organism>
<dbReference type="KEGG" id="ccac:CcaHIS019_0304590"/>
<reference evidence="5" key="1">
    <citation type="journal article" date="2023" name="BMC Genomics">
        <title>Chromosome-level genome assemblies of Cutaneotrichosporon spp. (Trichosporonales, Basidiomycota) reveal imbalanced evolution between nucleotide sequences and chromosome synteny.</title>
        <authorList>
            <person name="Kobayashi Y."/>
            <person name="Kayamori A."/>
            <person name="Aoki K."/>
            <person name="Shiwa Y."/>
            <person name="Matsutani M."/>
            <person name="Fujita N."/>
            <person name="Sugita T."/>
            <person name="Iwasaki W."/>
            <person name="Tanaka N."/>
            <person name="Takashima M."/>
        </authorList>
    </citation>
    <scope>NUCLEOTIDE SEQUENCE</scope>
    <source>
        <strain evidence="5">HIS019</strain>
    </source>
</reference>
<dbReference type="AlphaFoldDB" id="A0AA48I655"/>
<keyword evidence="6" id="KW-1185">Reference proteome</keyword>
<feature type="DNA-binding region" description="HMG box" evidence="2">
    <location>
        <begin position="480"/>
        <end position="562"/>
    </location>
</feature>
<feature type="region of interest" description="Disordered" evidence="3">
    <location>
        <begin position="707"/>
        <end position="726"/>
    </location>
</feature>
<evidence type="ECO:0000256" key="3">
    <source>
        <dbReference type="SAM" id="MobiDB-lite"/>
    </source>
</evidence>
<protein>
    <recommendedName>
        <fullName evidence="4">HMG box domain-containing protein</fullName>
    </recommendedName>
</protein>
<feature type="compositionally biased region" description="Pro residues" evidence="3">
    <location>
        <begin position="406"/>
        <end position="417"/>
    </location>
</feature>
<feature type="domain" description="HMG box" evidence="4">
    <location>
        <begin position="480"/>
        <end position="562"/>
    </location>
</feature>
<dbReference type="InterPro" id="IPR050342">
    <property type="entry name" value="HMGB"/>
</dbReference>
<evidence type="ECO:0000313" key="5">
    <source>
        <dbReference type="EMBL" id="BEI90389.1"/>
    </source>
</evidence>
<feature type="compositionally biased region" description="Low complexity" evidence="3">
    <location>
        <begin position="272"/>
        <end position="329"/>
    </location>
</feature>
<name>A0AA48I655_9TREE</name>
<dbReference type="SMART" id="SM00398">
    <property type="entry name" value="HMG"/>
    <property type="match status" value="2"/>
</dbReference>
<dbReference type="PANTHER" id="PTHR48112">
    <property type="entry name" value="HIGH MOBILITY GROUP PROTEIN DSP1"/>
    <property type="match status" value="1"/>
</dbReference>
<evidence type="ECO:0000256" key="1">
    <source>
        <dbReference type="ARBA" id="ARBA00023125"/>
    </source>
</evidence>
<dbReference type="Pfam" id="PF00505">
    <property type="entry name" value="HMG_box"/>
    <property type="match status" value="1"/>
</dbReference>
<dbReference type="SUPFAM" id="SSF47095">
    <property type="entry name" value="HMG-box"/>
    <property type="match status" value="2"/>
</dbReference>
<dbReference type="GeneID" id="85494259"/>
<dbReference type="PANTHER" id="PTHR48112:SF22">
    <property type="entry name" value="MITOCHONDRIAL TRANSCRIPTION FACTOR A, ISOFORM B"/>
    <property type="match status" value="1"/>
</dbReference>
<accession>A0AA48I655</accession>
<dbReference type="RefSeq" id="XP_060455654.1">
    <property type="nucleotide sequence ID" value="XM_060598908.1"/>
</dbReference>
<feature type="compositionally biased region" description="Low complexity" evidence="3">
    <location>
        <begin position="161"/>
        <end position="180"/>
    </location>
</feature>
<sequence length="793" mass="84806">MFTATPPSLAPLALVVTKPLGFGGGSVDSLATDCLGLSLSKDARYRPTWLLLCREHLRGQLRPRFMHTQSTSTAVHPGHLGQHSLNPIYMYPNSSAHQRNTASPRAYEAGAAGAQNGDDQYNYQAAGFGGLSGYNYQSQMGMYNTSPQLPSGSRRTSNPKASPTQPASATATTSPSAYYPRQTQQADVTQSPYQQNAQPHLSQQYGGYYPHYDQYGGHHPSQWQQSYSAQSNFGQQRQSSSGSMPTGATASTNDAAQSSRASGGSFDYSTSQGQQQQQQQYQNWDPSRQAQGHQWAQQASAQQPSQQQQASSQGSSQQRSGGSSAGQQANVVNSSPWQGYGAGAHQPFPPPPQPVTHLGGQMPPGQYSGGWQQWQGQPGYGGYPPAQAQPTAAPPTTVPPAATTTAPPPAAAPPAPVPTTKGKKSKKEDAAAAATSPVLGKRSSDDGHDDSEKKHKTKKSKKDEAKPAPKAPTKSHLKPPRQAPSAWQLFFADELNKAKAAAAAEAGSTPGGTPIHPKLNVAQIAKDAGAAYAGLTEDRKAHYARKVEEGKVQYQKDLAAWQATLTPEDIKAENAFRAQQRKDGKSRKGNLKDPNAPKKPLSAYFLFLKGIRENDDLRKSVWAEESETTRQSVLAAERWRGLSDDEKRPYLQQAEKDKQDLCWNRVKVGAGTAAKSKTTTTKTKKDDDFSKIPTTINPASTTFTVVHESTPDPDTNPLATTGSGFGPTLEMDEFRGFEDMELTGLEGMTGHGESAEGQWDHLGYMDGAEGGDVEAASAAVAAATAAVERKAKA</sequence>
<feature type="compositionally biased region" description="Low complexity" evidence="3">
    <location>
        <begin position="363"/>
        <end position="391"/>
    </location>
</feature>
<feature type="region of interest" description="Disordered" evidence="3">
    <location>
        <begin position="747"/>
        <end position="768"/>
    </location>
</feature>
<feature type="region of interest" description="Disordered" evidence="3">
    <location>
        <begin position="142"/>
        <end position="518"/>
    </location>
</feature>
<gene>
    <name evidence="5" type="ORF">CcaverHIS019_0304590</name>
</gene>
<dbReference type="Pfam" id="PF09011">
    <property type="entry name" value="HMG_box_2"/>
    <property type="match status" value="1"/>
</dbReference>
<feature type="compositionally biased region" description="Polar residues" evidence="3">
    <location>
        <begin position="142"/>
        <end position="160"/>
    </location>
</feature>
<keyword evidence="1 2" id="KW-0238">DNA-binding</keyword>
<feature type="compositionally biased region" description="Polar residues" evidence="3">
    <location>
        <begin position="181"/>
        <end position="205"/>
    </location>
</feature>
<dbReference type="EMBL" id="AP028214">
    <property type="protein sequence ID" value="BEI90389.1"/>
    <property type="molecule type" value="Genomic_DNA"/>
</dbReference>
<evidence type="ECO:0000259" key="4">
    <source>
        <dbReference type="PROSITE" id="PS50118"/>
    </source>
</evidence>
<feature type="compositionally biased region" description="Basic and acidic residues" evidence="3">
    <location>
        <begin position="442"/>
        <end position="453"/>
    </location>
</feature>
<dbReference type="InterPro" id="IPR009071">
    <property type="entry name" value="HMG_box_dom"/>
</dbReference>
<dbReference type="PROSITE" id="PS50118">
    <property type="entry name" value="HMG_BOX_2"/>
    <property type="match status" value="2"/>
</dbReference>
<evidence type="ECO:0000256" key="2">
    <source>
        <dbReference type="PROSITE-ProRule" id="PRU00267"/>
    </source>
</evidence>
<dbReference type="Proteomes" id="UP001233271">
    <property type="component" value="Chromosome 3"/>
</dbReference>
<evidence type="ECO:0000313" key="6">
    <source>
        <dbReference type="Proteomes" id="UP001233271"/>
    </source>
</evidence>
<dbReference type="InterPro" id="IPR036910">
    <property type="entry name" value="HMG_box_dom_sf"/>
</dbReference>
<proteinExistence type="predicted"/>
<feature type="DNA-binding region" description="HMG box" evidence="2">
    <location>
        <begin position="597"/>
        <end position="659"/>
    </location>
</feature>
<feature type="domain" description="HMG box" evidence="4">
    <location>
        <begin position="597"/>
        <end position="659"/>
    </location>
</feature>
<feature type="region of interest" description="Disordered" evidence="3">
    <location>
        <begin position="578"/>
        <end position="597"/>
    </location>
</feature>